<dbReference type="SMART" id="SM00342">
    <property type="entry name" value="HTH_ARAC"/>
    <property type="match status" value="1"/>
</dbReference>
<dbReference type="InterPro" id="IPR020449">
    <property type="entry name" value="Tscrpt_reg_AraC-type_HTH"/>
</dbReference>
<evidence type="ECO:0000313" key="5">
    <source>
        <dbReference type="EMBL" id="MXN43789.1"/>
    </source>
</evidence>
<dbReference type="GO" id="GO:0043565">
    <property type="term" value="F:sequence-specific DNA binding"/>
    <property type="evidence" value="ECO:0007669"/>
    <property type="project" value="InterPro"/>
</dbReference>
<comment type="caution">
    <text evidence="5">The sequence shown here is derived from an EMBL/GenBank/DDBJ whole genome shotgun (WGS) entry which is preliminary data.</text>
</comment>
<dbReference type="Proteomes" id="UP000435802">
    <property type="component" value="Unassembled WGS sequence"/>
</dbReference>
<dbReference type="InterPro" id="IPR050204">
    <property type="entry name" value="AraC_XylS_family_regulators"/>
</dbReference>
<dbReference type="PROSITE" id="PS00041">
    <property type="entry name" value="HTH_ARAC_FAMILY_1"/>
    <property type="match status" value="1"/>
</dbReference>
<dbReference type="InterPro" id="IPR018062">
    <property type="entry name" value="HTH_AraC-typ_CS"/>
</dbReference>
<dbReference type="PROSITE" id="PS01124">
    <property type="entry name" value="HTH_ARAC_FAMILY_2"/>
    <property type="match status" value="1"/>
</dbReference>
<dbReference type="EMBL" id="WUMK01000001">
    <property type="protein sequence ID" value="MXN43789.1"/>
    <property type="molecule type" value="Genomic_DNA"/>
</dbReference>
<reference evidence="5 6" key="1">
    <citation type="submission" date="2019-12" db="EMBL/GenBank/DDBJ databases">
        <title>Shinella kummerowiae sp. nov., a symbiotic bacterium isolated from root nodules of the herbal legume Kummerowia stipulacea.</title>
        <authorList>
            <person name="Gao J."/>
        </authorList>
    </citation>
    <scope>NUCLEOTIDE SEQUENCE [LARGE SCALE GENOMIC DNA]</scope>
    <source>
        <strain evidence="5 6">CCBAU 25048</strain>
    </source>
</reference>
<dbReference type="AlphaFoldDB" id="A0A6N8S3Y1"/>
<protein>
    <submittedName>
        <fullName evidence="5">Helix-turn-helix domain-containing protein</fullName>
    </submittedName>
</protein>
<dbReference type="PRINTS" id="PR00032">
    <property type="entry name" value="HTHARAC"/>
</dbReference>
<dbReference type="InterPro" id="IPR018060">
    <property type="entry name" value="HTH_AraC"/>
</dbReference>
<dbReference type="RefSeq" id="WP_160856790.1">
    <property type="nucleotide sequence ID" value="NZ_WUMK01000001.1"/>
</dbReference>
<proteinExistence type="predicted"/>
<keyword evidence="3" id="KW-0804">Transcription</keyword>
<accession>A0A6N8S3Y1</accession>
<gene>
    <name evidence="5" type="ORF">GR138_01225</name>
</gene>
<keyword evidence="6" id="KW-1185">Reference proteome</keyword>
<evidence type="ECO:0000256" key="3">
    <source>
        <dbReference type="ARBA" id="ARBA00023163"/>
    </source>
</evidence>
<name>A0A6N8S3Y1_9HYPH</name>
<organism evidence="5 6">
    <name type="scientific">Shinella kummerowiae</name>
    <dbReference type="NCBI Taxonomy" id="417745"/>
    <lineage>
        <taxon>Bacteria</taxon>
        <taxon>Pseudomonadati</taxon>
        <taxon>Pseudomonadota</taxon>
        <taxon>Alphaproteobacteria</taxon>
        <taxon>Hyphomicrobiales</taxon>
        <taxon>Rhizobiaceae</taxon>
        <taxon>Shinella</taxon>
    </lineage>
</organism>
<dbReference type="PANTHER" id="PTHR46796:SF6">
    <property type="entry name" value="ARAC SUBFAMILY"/>
    <property type="match status" value="1"/>
</dbReference>
<evidence type="ECO:0000256" key="1">
    <source>
        <dbReference type="ARBA" id="ARBA00023015"/>
    </source>
</evidence>
<evidence type="ECO:0000256" key="2">
    <source>
        <dbReference type="ARBA" id="ARBA00023125"/>
    </source>
</evidence>
<dbReference type="GO" id="GO:0003700">
    <property type="term" value="F:DNA-binding transcription factor activity"/>
    <property type="evidence" value="ECO:0007669"/>
    <property type="project" value="InterPro"/>
</dbReference>
<dbReference type="SUPFAM" id="SSF46689">
    <property type="entry name" value="Homeodomain-like"/>
    <property type="match status" value="2"/>
</dbReference>
<dbReference type="Gene3D" id="1.10.10.60">
    <property type="entry name" value="Homeodomain-like"/>
    <property type="match status" value="2"/>
</dbReference>
<dbReference type="InterPro" id="IPR009057">
    <property type="entry name" value="Homeodomain-like_sf"/>
</dbReference>
<sequence>MPPDAGAIDQNGVIPSASTRLSYRDRAGLCDWQFKRVMAYLSIRIDSAVRVSDLAAEVKLSPSHFARAFTIRLGLSPYSFIMKLRIERASALLLNSDKSLTEIAFNCGLSDQAHFSRLFRRFVGMTPTQWRRKHLTARARLSSQNDNMGHGEQDLLRISA</sequence>
<dbReference type="PANTHER" id="PTHR46796">
    <property type="entry name" value="HTH-TYPE TRANSCRIPTIONAL ACTIVATOR RHAS-RELATED"/>
    <property type="match status" value="1"/>
</dbReference>
<feature type="domain" description="HTH araC/xylS-type" evidence="4">
    <location>
        <begin position="35"/>
        <end position="133"/>
    </location>
</feature>
<dbReference type="OrthoDB" id="9806208at2"/>
<keyword evidence="2" id="KW-0238">DNA-binding</keyword>
<dbReference type="Pfam" id="PF12833">
    <property type="entry name" value="HTH_18"/>
    <property type="match status" value="1"/>
</dbReference>
<evidence type="ECO:0000313" key="6">
    <source>
        <dbReference type="Proteomes" id="UP000435802"/>
    </source>
</evidence>
<evidence type="ECO:0000259" key="4">
    <source>
        <dbReference type="PROSITE" id="PS01124"/>
    </source>
</evidence>
<keyword evidence="1" id="KW-0805">Transcription regulation</keyword>